<keyword evidence="1 2" id="KW-0378">Hydrolase</keyword>
<comment type="similarity">
    <text evidence="2">Belongs to the Nudix hydrolase family.</text>
</comment>
<evidence type="ECO:0000256" key="1">
    <source>
        <dbReference type="ARBA" id="ARBA00022801"/>
    </source>
</evidence>
<dbReference type="Proteomes" id="UP000640335">
    <property type="component" value="Unassembled WGS sequence"/>
</dbReference>
<dbReference type="PANTHER" id="PTHR11839:SF1">
    <property type="entry name" value="ADP-SUGAR PYROPHOSPHATASE"/>
    <property type="match status" value="1"/>
</dbReference>
<dbReference type="Gene3D" id="3.90.79.10">
    <property type="entry name" value="Nucleoside Triphosphate Pyrophosphohydrolase"/>
    <property type="match status" value="1"/>
</dbReference>
<name>A0ABR8Q014_9CLOT</name>
<dbReference type="InterPro" id="IPR020476">
    <property type="entry name" value="Nudix_hydrolase"/>
</dbReference>
<accession>A0ABR8Q014</accession>
<dbReference type="RefSeq" id="WP_191747707.1">
    <property type="nucleotide sequence ID" value="NZ_JACSQZ010000003.1"/>
</dbReference>
<keyword evidence="5" id="KW-1185">Reference proteome</keyword>
<dbReference type="InterPro" id="IPR015797">
    <property type="entry name" value="NUDIX_hydrolase-like_dom_sf"/>
</dbReference>
<gene>
    <name evidence="4" type="ORF">H9660_01170</name>
</gene>
<dbReference type="PRINTS" id="PR00502">
    <property type="entry name" value="NUDIXFAMILY"/>
</dbReference>
<evidence type="ECO:0000313" key="4">
    <source>
        <dbReference type="EMBL" id="MBD7913750.1"/>
    </source>
</evidence>
<dbReference type="PROSITE" id="PS00893">
    <property type="entry name" value="NUDIX_BOX"/>
    <property type="match status" value="1"/>
</dbReference>
<dbReference type="EMBL" id="JACSQZ010000003">
    <property type="protein sequence ID" value="MBD7913750.1"/>
    <property type="molecule type" value="Genomic_DNA"/>
</dbReference>
<reference evidence="4 5" key="1">
    <citation type="submission" date="2020-08" db="EMBL/GenBank/DDBJ databases">
        <title>A Genomic Blueprint of the Chicken Gut Microbiome.</title>
        <authorList>
            <person name="Gilroy R."/>
            <person name="Ravi A."/>
            <person name="Getino M."/>
            <person name="Pursley I."/>
            <person name="Horton D.L."/>
            <person name="Alikhan N.-F."/>
            <person name="Baker D."/>
            <person name="Gharbi K."/>
            <person name="Hall N."/>
            <person name="Watson M."/>
            <person name="Adriaenssens E.M."/>
            <person name="Foster-Nyarko E."/>
            <person name="Jarju S."/>
            <person name="Secka A."/>
            <person name="Antonio M."/>
            <person name="Oren A."/>
            <person name="Chaudhuri R."/>
            <person name="La Ragione R.M."/>
            <person name="Hildebrand F."/>
            <person name="Pallen M.J."/>
        </authorList>
    </citation>
    <scope>NUCLEOTIDE SEQUENCE [LARGE SCALE GENOMIC DNA]</scope>
    <source>
        <strain evidence="4 5">Sa3CUN1</strain>
    </source>
</reference>
<dbReference type="InterPro" id="IPR000086">
    <property type="entry name" value="NUDIX_hydrolase_dom"/>
</dbReference>
<dbReference type="SUPFAM" id="SSF55811">
    <property type="entry name" value="Nudix"/>
    <property type="match status" value="1"/>
</dbReference>
<protein>
    <submittedName>
        <fullName evidence="4">NUDIX hydrolase</fullName>
    </submittedName>
</protein>
<evidence type="ECO:0000256" key="2">
    <source>
        <dbReference type="RuleBase" id="RU003476"/>
    </source>
</evidence>
<dbReference type="CDD" id="cd03424">
    <property type="entry name" value="NUDIX_ADPRase_Nudt5_UGPPase_Nudt14"/>
    <property type="match status" value="1"/>
</dbReference>
<feature type="domain" description="Nudix hydrolase" evidence="3">
    <location>
        <begin position="54"/>
        <end position="187"/>
    </location>
</feature>
<dbReference type="GO" id="GO:0016787">
    <property type="term" value="F:hydrolase activity"/>
    <property type="evidence" value="ECO:0007669"/>
    <property type="project" value="UniProtKB-KW"/>
</dbReference>
<proteinExistence type="inferred from homology"/>
<evidence type="ECO:0000259" key="3">
    <source>
        <dbReference type="PROSITE" id="PS51462"/>
    </source>
</evidence>
<dbReference type="PROSITE" id="PS51462">
    <property type="entry name" value="NUDIX"/>
    <property type="match status" value="1"/>
</dbReference>
<sequence length="194" mass="22063">MSKIKKIETLASTKYLSLYSADYINRKGDLRNWTIASRKTKETIENNFFNNEDDKIDAVVVIARHIEEDKLIVIRQFRVPINDYVIELPAGLVDGDESFEEAVKRELKEETGLDLISIDKEETKEKVYVSAGMTDESIALVRCTCNGVVSNENLEDDEDIEVIMLSKSEARELIKSNENIDVKALLAIQNFILS</sequence>
<comment type="caution">
    <text evidence="4">The sequence shown here is derived from an EMBL/GenBank/DDBJ whole genome shotgun (WGS) entry which is preliminary data.</text>
</comment>
<dbReference type="Pfam" id="PF00293">
    <property type="entry name" value="NUDIX"/>
    <property type="match status" value="1"/>
</dbReference>
<organism evidence="4 5">
    <name type="scientific">Clostridium gallinarum</name>
    <dbReference type="NCBI Taxonomy" id="2762246"/>
    <lineage>
        <taxon>Bacteria</taxon>
        <taxon>Bacillati</taxon>
        <taxon>Bacillota</taxon>
        <taxon>Clostridia</taxon>
        <taxon>Eubacteriales</taxon>
        <taxon>Clostridiaceae</taxon>
        <taxon>Clostridium</taxon>
    </lineage>
</organism>
<dbReference type="PANTHER" id="PTHR11839">
    <property type="entry name" value="UDP/ADP-SUGAR PYROPHOSPHATASE"/>
    <property type="match status" value="1"/>
</dbReference>
<dbReference type="InterPro" id="IPR020084">
    <property type="entry name" value="NUDIX_hydrolase_CS"/>
</dbReference>
<evidence type="ECO:0000313" key="5">
    <source>
        <dbReference type="Proteomes" id="UP000640335"/>
    </source>
</evidence>